<sequence length="256" mass="28277">MTGIALIAQKVVLCQGDSSWKLMTNPQCNSMTSVMISRYSHLSYYDFFRMFNLIWDCTNEQGHPEDLEDLLSLYSCYLPLLREDDRRPRSSESRSCDFGAQNQDLLARDIDLSRPITFFAGRESFFSSEKNASTAKRGSGSLAVPSTAYKSNSSGMSKSSAGSASSSYSTDSTYHEKVVMNSDDHKADFTSDLASINRSNCSVSSVYAQDTLSTDPLVNPPLRSTISTSHHRNGTGYTTGTLTRHEQIPNYGSVPE</sequence>
<name>A0A4S8L036_DENBC</name>
<feature type="region of interest" description="Disordered" evidence="1">
    <location>
        <begin position="212"/>
        <end position="256"/>
    </location>
</feature>
<evidence type="ECO:0000313" key="2">
    <source>
        <dbReference type="EMBL" id="THU81563.1"/>
    </source>
</evidence>
<dbReference type="EMBL" id="ML179798">
    <property type="protein sequence ID" value="THU81563.1"/>
    <property type="molecule type" value="Genomic_DNA"/>
</dbReference>
<gene>
    <name evidence="2" type="ORF">K435DRAFT_844700</name>
</gene>
<organism evidence="2 3">
    <name type="scientific">Dendrothele bispora (strain CBS 962.96)</name>
    <dbReference type="NCBI Taxonomy" id="1314807"/>
    <lineage>
        <taxon>Eukaryota</taxon>
        <taxon>Fungi</taxon>
        <taxon>Dikarya</taxon>
        <taxon>Basidiomycota</taxon>
        <taxon>Agaricomycotina</taxon>
        <taxon>Agaricomycetes</taxon>
        <taxon>Agaricomycetidae</taxon>
        <taxon>Agaricales</taxon>
        <taxon>Agaricales incertae sedis</taxon>
        <taxon>Dendrothele</taxon>
    </lineage>
</organism>
<feature type="region of interest" description="Disordered" evidence="1">
    <location>
        <begin position="133"/>
        <end position="169"/>
    </location>
</feature>
<dbReference type="AlphaFoldDB" id="A0A4S8L036"/>
<feature type="compositionally biased region" description="Polar residues" evidence="1">
    <location>
        <begin position="212"/>
        <end position="228"/>
    </location>
</feature>
<protein>
    <submittedName>
        <fullName evidence="2">Uncharacterized protein</fullName>
    </submittedName>
</protein>
<accession>A0A4S8L036</accession>
<proteinExistence type="predicted"/>
<evidence type="ECO:0000256" key="1">
    <source>
        <dbReference type="SAM" id="MobiDB-lite"/>
    </source>
</evidence>
<evidence type="ECO:0000313" key="3">
    <source>
        <dbReference type="Proteomes" id="UP000297245"/>
    </source>
</evidence>
<keyword evidence="3" id="KW-1185">Reference proteome</keyword>
<reference evidence="2 3" key="1">
    <citation type="journal article" date="2019" name="Nat. Ecol. Evol.">
        <title>Megaphylogeny resolves global patterns of mushroom evolution.</title>
        <authorList>
            <person name="Varga T."/>
            <person name="Krizsan K."/>
            <person name="Foldi C."/>
            <person name="Dima B."/>
            <person name="Sanchez-Garcia M."/>
            <person name="Sanchez-Ramirez S."/>
            <person name="Szollosi G.J."/>
            <person name="Szarkandi J.G."/>
            <person name="Papp V."/>
            <person name="Albert L."/>
            <person name="Andreopoulos W."/>
            <person name="Angelini C."/>
            <person name="Antonin V."/>
            <person name="Barry K.W."/>
            <person name="Bougher N.L."/>
            <person name="Buchanan P."/>
            <person name="Buyck B."/>
            <person name="Bense V."/>
            <person name="Catcheside P."/>
            <person name="Chovatia M."/>
            <person name="Cooper J."/>
            <person name="Damon W."/>
            <person name="Desjardin D."/>
            <person name="Finy P."/>
            <person name="Geml J."/>
            <person name="Haridas S."/>
            <person name="Hughes K."/>
            <person name="Justo A."/>
            <person name="Karasinski D."/>
            <person name="Kautmanova I."/>
            <person name="Kiss B."/>
            <person name="Kocsube S."/>
            <person name="Kotiranta H."/>
            <person name="LaButti K.M."/>
            <person name="Lechner B.E."/>
            <person name="Liimatainen K."/>
            <person name="Lipzen A."/>
            <person name="Lukacs Z."/>
            <person name="Mihaltcheva S."/>
            <person name="Morgado L.N."/>
            <person name="Niskanen T."/>
            <person name="Noordeloos M.E."/>
            <person name="Ohm R.A."/>
            <person name="Ortiz-Santana B."/>
            <person name="Ovrebo C."/>
            <person name="Racz N."/>
            <person name="Riley R."/>
            <person name="Savchenko A."/>
            <person name="Shiryaev A."/>
            <person name="Soop K."/>
            <person name="Spirin V."/>
            <person name="Szebenyi C."/>
            <person name="Tomsovsky M."/>
            <person name="Tulloss R.E."/>
            <person name="Uehling J."/>
            <person name="Grigoriev I.V."/>
            <person name="Vagvolgyi C."/>
            <person name="Papp T."/>
            <person name="Martin F.M."/>
            <person name="Miettinen O."/>
            <person name="Hibbett D.S."/>
            <person name="Nagy L.G."/>
        </authorList>
    </citation>
    <scope>NUCLEOTIDE SEQUENCE [LARGE SCALE GENOMIC DNA]</scope>
    <source>
        <strain evidence="2 3">CBS 962.96</strain>
    </source>
</reference>
<dbReference type="Proteomes" id="UP000297245">
    <property type="component" value="Unassembled WGS sequence"/>
</dbReference>
<feature type="compositionally biased region" description="Low complexity" evidence="1">
    <location>
        <begin position="149"/>
        <end position="169"/>
    </location>
</feature>